<dbReference type="EMBL" id="JACVVK020000010">
    <property type="protein sequence ID" value="KAK7505457.1"/>
    <property type="molecule type" value="Genomic_DNA"/>
</dbReference>
<dbReference type="AlphaFoldDB" id="A0ABD0M167"/>
<name>A0ABD0M167_9CAEN</name>
<evidence type="ECO:0000313" key="2">
    <source>
        <dbReference type="Proteomes" id="UP001519460"/>
    </source>
</evidence>
<gene>
    <name evidence="1" type="ORF">BaRGS_00003202</name>
</gene>
<sequence length="149" mass="17159">MRTSEAMTSRVDDDTRWTCLDAKRTSSARYGNGFGSKGDFGLYCCFISRGLPEGTALWRNYRLRDVFRACGWEIRPRMTGERRKMAFDSNWGIFGIRVLHARPLTILKFVARGTRIATPHYGQTLRRGFIVFVDDFVDQLSTLPLIRPI</sequence>
<organism evidence="1 2">
    <name type="scientific">Batillaria attramentaria</name>
    <dbReference type="NCBI Taxonomy" id="370345"/>
    <lineage>
        <taxon>Eukaryota</taxon>
        <taxon>Metazoa</taxon>
        <taxon>Spiralia</taxon>
        <taxon>Lophotrochozoa</taxon>
        <taxon>Mollusca</taxon>
        <taxon>Gastropoda</taxon>
        <taxon>Caenogastropoda</taxon>
        <taxon>Sorbeoconcha</taxon>
        <taxon>Cerithioidea</taxon>
        <taxon>Batillariidae</taxon>
        <taxon>Batillaria</taxon>
    </lineage>
</organism>
<proteinExistence type="predicted"/>
<protein>
    <submittedName>
        <fullName evidence="1">Uncharacterized protein</fullName>
    </submittedName>
</protein>
<keyword evidence="2" id="KW-1185">Reference proteome</keyword>
<comment type="caution">
    <text evidence="1">The sequence shown here is derived from an EMBL/GenBank/DDBJ whole genome shotgun (WGS) entry which is preliminary data.</text>
</comment>
<accession>A0ABD0M167</accession>
<reference evidence="1 2" key="1">
    <citation type="journal article" date="2023" name="Sci. Data">
        <title>Genome assembly of the Korean intertidal mud-creeper Batillaria attramentaria.</title>
        <authorList>
            <person name="Patra A.K."/>
            <person name="Ho P.T."/>
            <person name="Jun S."/>
            <person name="Lee S.J."/>
            <person name="Kim Y."/>
            <person name="Won Y.J."/>
        </authorList>
    </citation>
    <scope>NUCLEOTIDE SEQUENCE [LARGE SCALE GENOMIC DNA]</scope>
    <source>
        <strain evidence="1">Wonlab-2016</strain>
    </source>
</reference>
<dbReference type="Proteomes" id="UP001519460">
    <property type="component" value="Unassembled WGS sequence"/>
</dbReference>
<evidence type="ECO:0000313" key="1">
    <source>
        <dbReference type="EMBL" id="KAK7505457.1"/>
    </source>
</evidence>